<dbReference type="SUPFAM" id="SSF53448">
    <property type="entry name" value="Nucleotide-diphospho-sugar transferases"/>
    <property type="match status" value="1"/>
</dbReference>
<dbReference type="InterPro" id="IPR050834">
    <property type="entry name" value="Glycosyltransf_2"/>
</dbReference>
<gene>
    <name evidence="3" type="ORF">UFOPK1740_00373</name>
</gene>
<dbReference type="PANTHER" id="PTHR43685:SF14">
    <property type="entry name" value="GLYCOSYLTRANSFERASE 2-LIKE DOMAIN-CONTAINING PROTEIN"/>
    <property type="match status" value="1"/>
</dbReference>
<sequence length="333" mass="37056">MQKVGESMSEPAVSVIIPVLNEERFLKQSVQAVLNQNYSGELEVILALGPSKDQTDKIAQELAQDKRIKLVENPSGKTASALNNAIKKSNFDIIVRLDGHAIVDNEYIKNAVKTLLDTGADNVGGLMSAQGTNSFEKSVAAAMTSKFGVGNAPFHVGGKSGEVDTVYLGTFRKSALQRVGYFDESFIRAQDWEMNYRIRKTGGKIWFNPDLVVTYRPRKNLRELAKQYFEYGQWRKQVTKTYPETVSLRYLAPPITVCGLFAGFLLVLISQISNIQWMQIGWLAPGVYLAVILLAFVTIKSKLSVLSRLYLLLVLPTMHLSWGVGFLKGSKRL</sequence>
<feature type="transmembrane region" description="Helical" evidence="1">
    <location>
        <begin position="305"/>
        <end position="327"/>
    </location>
</feature>
<keyword evidence="1" id="KW-1133">Transmembrane helix</keyword>
<dbReference type="AlphaFoldDB" id="A0A6J6ECD7"/>
<dbReference type="PANTHER" id="PTHR43685">
    <property type="entry name" value="GLYCOSYLTRANSFERASE"/>
    <property type="match status" value="1"/>
</dbReference>
<dbReference type="EMBL" id="CAEZTU010000009">
    <property type="protein sequence ID" value="CAB4572955.1"/>
    <property type="molecule type" value="Genomic_DNA"/>
</dbReference>
<name>A0A6J6ECD7_9ZZZZ</name>
<feature type="transmembrane region" description="Helical" evidence="1">
    <location>
        <begin position="280"/>
        <end position="299"/>
    </location>
</feature>
<dbReference type="InterPro" id="IPR029044">
    <property type="entry name" value="Nucleotide-diphossugar_trans"/>
</dbReference>
<protein>
    <submittedName>
        <fullName evidence="3">Unannotated protein</fullName>
    </submittedName>
</protein>
<keyword evidence="1" id="KW-0812">Transmembrane</keyword>
<dbReference type="InterPro" id="IPR001173">
    <property type="entry name" value="Glyco_trans_2-like"/>
</dbReference>
<evidence type="ECO:0000313" key="3">
    <source>
        <dbReference type="EMBL" id="CAB4572955.1"/>
    </source>
</evidence>
<evidence type="ECO:0000256" key="1">
    <source>
        <dbReference type="SAM" id="Phobius"/>
    </source>
</evidence>
<accession>A0A6J6ECD7</accession>
<reference evidence="3" key="1">
    <citation type="submission" date="2020-05" db="EMBL/GenBank/DDBJ databases">
        <authorList>
            <person name="Chiriac C."/>
            <person name="Salcher M."/>
            <person name="Ghai R."/>
            <person name="Kavagutti S V."/>
        </authorList>
    </citation>
    <scope>NUCLEOTIDE SEQUENCE</scope>
</reference>
<dbReference type="Gene3D" id="3.90.550.10">
    <property type="entry name" value="Spore Coat Polysaccharide Biosynthesis Protein SpsA, Chain A"/>
    <property type="match status" value="1"/>
</dbReference>
<feature type="domain" description="Glycosyltransferase 2-like" evidence="2">
    <location>
        <begin position="14"/>
        <end position="143"/>
    </location>
</feature>
<keyword evidence="1" id="KW-0472">Membrane</keyword>
<dbReference type="Pfam" id="PF00535">
    <property type="entry name" value="Glycos_transf_2"/>
    <property type="match status" value="1"/>
</dbReference>
<organism evidence="3">
    <name type="scientific">freshwater metagenome</name>
    <dbReference type="NCBI Taxonomy" id="449393"/>
    <lineage>
        <taxon>unclassified sequences</taxon>
        <taxon>metagenomes</taxon>
        <taxon>ecological metagenomes</taxon>
    </lineage>
</organism>
<evidence type="ECO:0000259" key="2">
    <source>
        <dbReference type="Pfam" id="PF00535"/>
    </source>
</evidence>
<feature type="transmembrane region" description="Helical" evidence="1">
    <location>
        <begin position="250"/>
        <end position="268"/>
    </location>
</feature>
<dbReference type="CDD" id="cd02525">
    <property type="entry name" value="Succinoglycan_BP_ExoA"/>
    <property type="match status" value="1"/>
</dbReference>
<proteinExistence type="predicted"/>